<organism evidence="2 3">
    <name type="scientific">Intoshia linei</name>
    <dbReference type="NCBI Taxonomy" id="1819745"/>
    <lineage>
        <taxon>Eukaryota</taxon>
        <taxon>Metazoa</taxon>
        <taxon>Spiralia</taxon>
        <taxon>Lophotrochozoa</taxon>
        <taxon>Mesozoa</taxon>
        <taxon>Orthonectida</taxon>
        <taxon>Rhopaluridae</taxon>
        <taxon>Intoshia</taxon>
    </lineage>
</organism>
<comment type="caution">
    <text evidence="2">The sequence shown here is derived from an EMBL/GenBank/DDBJ whole genome shotgun (WGS) entry which is preliminary data.</text>
</comment>
<dbReference type="Proteomes" id="UP000078046">
    <property type="component" value="Unassembled WGS sequence"/>
</dbReference>
<sequence>MYKKLLRFISKESCKKTLHRNANIENEYTIINVQDSDRNLRHATLKSIRQTRKKRNFNSCDKSYNLPTINKTHTGVYNLETLERYQYPSGTDERVKKILSLHYSMYSKSYHPYFVSMCKNFGINILKINNQIDKLIVEIIQYTLKIKISHESYRQTQNYLRYASTIKNCTNSRKVLLDKIFIMNSKKAQQVIDKLELDYNFTFVDEEQYNDYISDQNDSIAPRARSREVYVSTKTKFHNKHGKFLDALELDRQKFKNDIDDSFQNKIDRFKQNLESELQDYLKEKKSIFENIDNELKLINFERKQNFNDTIEELTESSNFGLPKDIYHCYKDEALIEFYKSIKPRMYRDWKPIPKGVYDFIMQAKVNWPKYKEARKAPLIVEP</sequence>
<accession>A0A177AVJ9</accession>
<reference evidence="2 3" key="1">
    <citation type="submission" date="2016-04" db="EMBL/GenBank/DDBJ databases">
        <title>The genome of Intoshia linei affirms orthonectids as highly simplified spiralians.</title>
        <authorList>
            <person name="Mikhailov K.V."/>
            <person name="Slusarev G.S."/>
            <person name="Nikitin M.A."/>
            <person name="Logacheva M.D."/>
            <person name="Penin A."/>
            <person name="Aleoshin V."/>
            <person name="Panchin Y.V."/>
        </authorList>
    </citation>
    <scope>NUCLEOTIDE SEQUENCE [LARGE SCALE GENOMIC DNA]</scope>
    <source>
        <strain evidence="2">Intl2013</strain>
        <tissue evidence="2">Whole animal</tissue>
    </source>
</reference>
<keyword evidence="1" id="KW-0175">Coiled coil</keyword>
<protein>
    <submittedName>
        <fullName evidence="2">Uncharacterized protein</fullName>
    </submittedName>
</protein>
<dbReference type="AlphaFoldDB" id="A0A177AVJ9"/>
<evidence type="ECO:0000313" key="2">
    <source>
        <dbReference type="EMBL" id="OAF65860.1"/>
    </source>
</evidence>
<evidence type="ECO:0000256" key="1">
    <source>
        <dbReference type="SAM" id="Coils"/>
    </source>
</evidence>
<dbReference type="EMBL" id="LWCA01001121">
    <property type="protein sequence ID" value="OAF65860.1"/>
    <property type="molecule type" value="Genomic_DNA"/>
</dbReference>
<evidence type="ECO:0000313" key="3">
    <source>
        <dbReference type="Proteomes" id="UP000078046"/>
    </source>
</evidence>
<gene>
    <name evidence="2" type="ORF">A3Q56_06433</name>
</gene>
<name>A0A177AVJ9_9BILA</name>
<keyword evidence="3" id="KW-1185">Reference proteome</keyword>
<proteinExistence type="predicted"/>
<feature type="coiled-coil region" evidence="1">
    <location>
        <begin position="245"/>
        <end position="291"/>
    </location>
</feature>